<dbReference type="PANTHER" id="PTHR43611">
    <property type="entry name" value="ALPHA-D-GLUCOSE 1-PHOSPHATE PHOSPHATASE"/>
    <property type="match status" value="1"/>
</dbReference>
<dbReference type="EMBL" id="BAABCN010000017">
    <property type="protein sequence ID" value="GAA3893650.1"/>
    <property type="molecule type" value="Genomic_DNA"/>
</dbReference>
<accession>A0ABP7L262</accession>
<proteinExistence type="predicted"/>
<reference evidence="2" key="1">
    <citation type="journal article" date="2019" name="Int. J. Syst. Evol. Microbiol.">
        <title>The Global Catalogue of Microorganisms (GCM) 10K type strain sequencing project: providing services to taxonomists for standard genome sequencing and annotation.</title>
        <authorList>
            <consortium name="The Broad Institute Genomics Platform"/>
            <consortium name="The Broad Institute Genome Sequencing Center for Infectious Disease"/>
            <person name="Wu L."/>
            <person name="Ma J."/>
        </authorList>
    </citation>
    <scope>NUCLEOTIDE SEQUENCE [LARGE SCALE GENOMIC DNA]</scope>
    <source>
        <strain evidence="2">JCM 17021</strain>
    </source>
</reference>
<evidence type="ECO:0008006" key="3">
    <source>
        <dbReference type="Google" id="ProtNLM"/>
    </source>
</evidence>
<keyword evidence="2" id="KW-1185">Reference proteome</keyword>
<dbReference type="InterPro" id="IPR023214">
    <property type="entry name" value="HAD_sf"/>
</dbReference>
<dbReference type="Proteomes" id="UP001501803">
    <property type="component" value="Unassembled WGS sequence"/>
</dbReference>
<evidence type="ECO:0000313" key="1">
    <source>
        <dbReference type="EMBL" id="GAA3893650.1"/>
    </source>
</evidence>
<sequence length="229" mass="24993">MRVICTDSNADALGDTGDMAPDVYFFDCDKTLYAYDFRRRLPALARLTGASEYHLAKTWWENGHEAAANAGEYRSTEEYLEVWQSVTGTTLTLEQWQEARAAAMTPISGAIAALRRAATLGTVSLLSNNPIPFRDSLPVLAPDVADILKENDLTSAVLGAEKPQRRIYTRALGLFGVAPENAILFDDSAENVKGARDAGMHAFHFTQNDGEYDVAGLNAAIDEFAGRAR</sequence>
<comment type="caution">
    <text evidence="1">The sequence shown here is derived from an EMBL/GenBank/DDBJ whole genome shotgun (WGS) entry which is preliminary data.</text>
</comment>
<dbReference type="Pfam" id="PF00702">
    <property type="entry name" value="Hydrolase"/>
    <property type="match status" value="1"/>
</dbReference>
<dbReference type="SFLD" id="SFLDS00003">
    <property type="entry name" value="Haloacid_Dehalogenase"/>
    <property type="match status" value="1"/>
</dbReference>
<dbReference type="InterPro" id="IPR006439">
    <property type="entry name" value="HAD-SF_hydro_IA"/>
</dbReference>
<dbReference type="InterPro" id="IPR036412">
    <property type="entry name" value="HAD-like_sf"/>
</dbReference>
<gene>
    <name evidence="1" type="ORF">GCM10022381_39130</name>
</gene>
<protein>
    <recommendedName>
        <fullName evidence="3">HAD family phosphatase</fullName>
    </recommendedName>
</protein>
<dbReference type="SFLD" id="SFLDG01129">
    <property type="entry name" value="C1.5:_HAD__Beta-PGM__Phosphata"/>
    <property type="match status" value="1"/>
</dbReference>
<name>A0ABP7L262_9MICO</name>
<organism evidence="1 2">
    <name type="scientific">Leifsonia kafniensis</name>
    <dbReference type="NCBI Taxonomy" id="475957"/>
    <lineage>
        <taxon>Bacteria</taxon>
        <taxon>Bacillati</taxon>
        <taxon>Actinomycetota</taxon>
        <taxon>Actinomycetes</taxon>
        <taxon>Micrococcales</taxon>
        <taxon>Microbacteriaceae</taxon>
        <taxon>Leifsonia</taxon>
    </lineage>
</organism>
<evidence type="ECO:0000313" key="2">
    <source>
        <dbReference type="Proteomes" id="UP001501803"/>
    </source>
</evidence>
<dbReference type="Gene3D" id="3.40.50.1000">
    <property type="entry name" value="HAD superfamily/HAD-like"/>
    <property type="match status" value="1"/>
</dbReference>
<dbReference type="SUPFAM" id="SSF56784">
    <property type="entry name" value="HAD-like"/>
    <property type="match status" value="1"/>
</dbReference>
<dbReference type="NCBIfam" id="TIGR01509">
    <property type="entry name" value="HAD-SF-IA-v3"/>
    <property type="match status" value="1"/>
</dbReference>
<dbReference type="PANTHER" id="PTHR43611:SF3">
    <property type="entry name" value="FLAVIN MONONUCLEOTIDE HYDROLASE 1, CHLOROPLATIC"/>
    <property type="match status" value="1"/>
</dbReference>